<comment type="function">
    <text evidence="14">Involved in production of the polyketide antibiotic thailandamide.</text>
</comment>
<evidence type="ECO:0000256" key="16">
    <source>
        <dbReference type="RuleBase" id="RU003707"/>
    </source>
</evidence>
<comment type="similarity">
    <text evidence="4">Belongs to the short-chain dehydrogenases/reductases (SDR) family.</text>
</comment>
<dbReference type="GO" id="GO:0005737">
    <property type="term" value="C:cytoplasm"/>
    <property type="evidence" value="ECO:0007669"/>
    <property type="project" value="UniProtKB-SubCell"/>
</dbReference>
<dbReference type="Gene3D" id="6.20.390.20">
    <property type="match status" value="1"/>
</dbReference>
<dbReference type="SMART" id="SM00822">
    <property type="entry name" value="PKS_KR"/>
    <property type="match status" value="2"/>
</dbReference>
<dbReference type="Pfam" id="PF08659">
    <property type="entry name" value="KR"/>
    <property type="match status" value="2"/>
</dbReference>
<evidence type="ECO:0000256" key="10">
    <source>
        <dbReference type="ARBA" id="ARBA00022737"/>
    </source>
</evidence>
<dbReference type="GO" id="GO:0004312">
    <property type="term" value="F:fatty acid synthase activity"/>
    <property type="evidence" value="ECO:0007669"/>
    <property type="project" value="TreeGrafter"/>
</dbReference>
<evidence type="ECO:0000256" key="11">
    <source>
        <dbReference type="ARBA" id="ARBA00022827"/>
    </source>
</evidence>
<dbReference type="UniPathway" id="UPA00094"/>
<feature type="domain" description="Ketosynthase family 3 (KS3)" evidence="19">
    <location>
        <begin position="2190"/>
        <end position="2621"/>
    </location>
</feature>
<dbReference type="Gene3D" id="1.10.1200.10">
    <property type="entry name" value="ACP-like"/>
    <property type="match status" value="4"/>
</dbReference>
<evidence type="ECO:0000256" key="8">
    <source>
        <dbReference type="ARBA" id="ARBA00022630"/>
    </source>
</evidence>
<dbReference type="InterPro" id="IPR042104">
    <property type="entry name" value="PKS_dehydratase_sf"/>
</dbReference>
<dbReference type="GO" id="GO:0031177">
    <property type="term" value="F:phosphopantetheine binding"/>
    <property type="evidence" value="ECO:0007669"/>
    <property type="project" value="InterPro"/>
</dbReference>
<dbReference type="EMBL" id="BK010647">
    <property type="protein sequence ID" value="DAD54487.1"/>
    <property type="molecule type" value="Genomic_DNA"/>
</dbReference>
<dbReference type="Gene3D" id="3.40.50.720">
    <property type="entry name" value="NAD(P)-binding Rossmann-like Domain"/>
    <property type="match status" value="2"/>
</dbReference>
<comment type="subcellular location">
    <subcellularLocation>
        <location evidence="1">Cytoplasm</location>
    </subcellularLocation>
</comment>
<feature type="region of interest" description="Disordered" evidence="17">
    <location>
        <begin position="3620"/>
        <end position="3643"/>
    </location>
</feature>
<evidence type="ECO:0000256" key="17">
    <source>
        <dbReference type="SAM" id="MobiDB-lite"/>
    </source>
</evidence>
<dbReference type="InterPro" id="IPR018201">
    <property type="entry name" value="Ketoacyl_synth_AS"/>
</dbReference>
<keyword evidence="8" id="KW-0285">Flavoprotein</keyword>
<dbReference type="GO" id="GO:0004499">
    <property type="term" value="F:N,N-dimethylaniline monooxygenase activity"/>
    <property type="evidence" value="ECO:0007669"/>
    <property type="project" value="InterPro"/>
</dbReference>
<feature type="region of interest" description="C-terminal hotdog fold" evidence="15">
    <location>
        <begin position="207"/>
        <end position="355"/>
    </location>
</feature>
<evidence type="ECO:0000259" key="19">
    <source>
        <dbReference type="PROSITE" id="PS52004"/>
    </source>
</evidence>
<keyword evidence="9 21" id="KW-0808">Transferase</keyword>
<evidence type="ECO:0000256" key="15">
    <source>
        <dbReference type="PROSITE-ProRule" id="PRU01363"/>
    </source>
</evidence>
<keyword evidence="21" id="KW-0012">Acyltransferase</keyword>
<dbReference type="PROSITE" id="PS50075">
    <property type="entry name" value="CARRIER"/>
    <property type="match status" value="3"/>
</dbReference>
<dbReference type="InterPro" id="IPR050091">
    <property type="entry name" value="PKS_NRPS_Biosynth_Enz"/>
</dbReference>
<evidence type="ECO:0000256" key="13">
    <source>
        <dbReference type="ARBA" id="ARBA00049556"/>
    </source>
</evidence>
<dbReference type="SMART" id="SM00825">
    <property type="entry name" value="PKS_KS"/>
    <property type="match status" value="3"/>
</dbReference>
<dbReference type="PROSITE" id="PS00166">
    <property type="entry name" value="ENOYL_COA_HYDRATASE"/>
    <property type="match status" value="1"/>
</dbReference>
<comment type="pathway">
    <text evidence="3">Lipid metabolism; fatty acid biosynthesis.</text>
</comment>
<dbReference type="PROSITE" id="PS00012">
    <property type="entry name" value="PHOSPHOPANTETHEINE"/>
    <property type="match status" value="3"/>
</dbReference>
<dbReference type="GO" id="GO:0050661">
    <property type="term" value="F:NADP binding"/>
    <property type="evidence" value="ECO:0007669"/>
    <property type="project" value="InterPro"/>
</dbReference>
<dbReference type="InterPro" id="IPR001753">
    <property type="entry name" value="Enoyl-CoA_hydra/iso"/>
</dbReference>
<evidence type="ECO:0000256" key="6">
    <source>
        <dbReference type="ARBA" id="ARBA00022490"/>
    </source>
</evidence>
<feature type="region of interest" description="Disordered" evidence="17">
    <location>
        <begin position="794"/>
        <end position="832"/>
    </location>
</feature>
<evidence type="ECO:0000256" key="2">
    <source>
        <dbReference type="ARBA" id="ARBA00004792"/>
    </source>
</evidence>
<dbReference type="SUPFAM" id="SSF51735">
    <property type="entry name" value="NAD(P)-binding Rossmann-fold domains"/>
    <property type="match status" value="2"/>
</dbReference>
<dbReference type="InterPro" id="IPR020946">
    <property type="entry name" value="Flavin_mOase-like"/>
</dbReference>
<dbReference type="Pfam" id="PF00550">
    <property type="entry name" value="PP-binding"/>
    <property type="match status" value="4"/>
</dbReference>
<dbReference type="NCBIfam" id="NF005496">
    <property type="entry name" value="PRK07110.1"/>
    <property type="match status" value="1"/>
</dbReference>
<dbReference type="GO" id="GO:0006633">
    <property type="term" value="P:fatty acid biosynthetic process"/>
    <property type="evidence" value="ECO:0007669"/>
    <property type="project" value="UniProtKB-UniPathway"/>
</dbReference>
<comment type="catalytic activity">
    <reaction evidence="13">
        <text>a (3S)-3-hydroxyacyl-CoA + NAD(+) = a 3-oxoacyl-CoA + NADH + H(+)</text>
        <dbReference type="Rhea" id="RHEA:22432"/>
        <dbReference type="ChEBI" id="CHEBI:15378"/>
        <dbReference type="ChEBI" id="CHEBI:57318"/>
        <dbReference type="ChEBI" id="CHEBI:57540"/>
        <dbReference type="ChEBI" id="CHEBI:57945"/>
        <dbReference type="ChEBI" id="CHEBI:90726"/>
        <dbReference type="EC" id="1.1.1.35"/>
    </reaction>
</comment>
<feature type="domain" description="Carrier" evidence="18">
    <location>
        <begin position="835"/>
        <end position="908"/>
    </location>
</feature>
<dbReference type="InterPro" id="IPR020806">
    <property type="entry name" value="PKS_PP-bd"/>
</dbReference>
<dbReference type="InterPro" id="IPR014030">
    <property type="entry name" value="Ketoacyl_synth_N"/>
</dbReference>
<dbReference type="InterPro" id="IPR009081">
    <property type="entry name" value="PP-bd_ACP"/>
</dbReference>
<dbReference type="GO" id="GO:0004315">
    <property type="term" value="F:3-oxoacyl-[acyl-carrier-protein] synthase activity"/>
    <property type="evidence" value="ECO:0007669"/>
    <property type="project" value="InterPro"/>
</dbReference>
<reference evidence="21" key="1">
    <citation type="journal article" name="Nat. Commun.">
        <title>Evolution of combinatorial diversity in trans-acyltransferase polyketide synthase assembly lines across bacteria.</title>
        <authorList>
            <person name="Helfrich E.J.N."/>
            <person name="Ueoka R."/>
            <person name="Chevrette M.G."/>
            <person name="Hemmerling F."/>
            <person name="Lu X."/>
            <person name="Leopold-Messer S."/>
            <person name="Minas H.A."/>
            <person name="Burch A.Y."/>
            <person name="Lindow S.E."/>
            <person name="Piel J."/>
            <person name="Medema M.H."/>
        </authorList>
    </citation>
    <scope>NUCLEOTIDE SEQUENCE</scope>
    <source>
        <strain evidence="21">NCPPB 3753</strain>
    </source>
</reference>
<feature type="domain" description="PKS/mFAS DH" evidence="20">
    <location>
        <begin position="45"/>
        <end position="355"/>
    </location>
</feature>
<dbReference type="Pfam" id="PF22336">
    <property type="entry name" value="RhiE-like_linker"/>
    <property type="match status" value="3"/>
</dbReference>
<keyword evidence="12" id="KW-0560">Oxidoreductase</keyword>
<feature type="domain" description="Ketosynthase family 3 (KS3)" evidence="19">
    <location>
        <begin position="973"/>
        <end position="1403"/>
    </location>
</feature>
<dbReference type="InterPro" id="IPR020807">
    <property type="entry name" value="PKS_DH"/>
</dbReference>
<evidence type="ECO:0000259" key="18">
    <source>
        <dbReference type="PROSITE" id="PS50075"/>
    </source>
</evidence>
<dbReference type="OrthoDB" id="9808669at2"/>
<dbReference type="SMART" id="SM01294">
    <property type="entry name" value="PKS_PP_betabranch"/>
    <property type="match status" value="2"/>
</dbReference>
<feature type="region of interest" description="Disordered" evidence="17">
    <location>
        <begin position="942"/>
        <end position="965"/>
    </location>
</feature>
<dbReference type="SMART" id="SM00823">
    <property type="entry name" value="PKS_PP"/>
    <property type="match status" value="4"/>
</dbReference>
<feature type="active site" description="Proton acceptor; for dehydratase activity" evidence="15">
    <location>
        <position position="77"/>
    </location>
</feature>
<feature type="domain" description="Carrier" evidence="18">
    <location>
        <begin position="3394"/>
        <end position="3468"/>
    </location>
</feature>
<evidence type="ECO:0000256" key="9">
    <source>
        <dbReference type="ARBA" id="ARBA00022679"/>
    </source>
</evidence>
<dbReference type="PROSITE" id="PS00606">
    <property type="entry name" value="KS3_1"/>
    <property type="match status" value="1"/>
</dbReference>
<sequence>MANFTLDIFGQVERSDLRRDEALDLLRQYRRSGCVDATGVVRWLHTRLPGVGLHSGSGARAVLICALTGREFFLADHRIDGVRVLPAAAYFEFVRSAVRHAGMMPSDGFVLKHVSLERPLPLDGDGDGDEAHLLVVELLADARGRIGFTLASTALPLAEAAPRLDATAPGALATDAELTVHCMGVYLPAPALASADPLAASERSSGLTGFDAETCYRFMAARGFEYGPRQRALQQVALQSDDCLYADLVLPASLASSLPGMLLHPSLLDGALQAAVGFHLADADAAGTQAGLPFAVEEISVWRACESRMRARVTRHAIDAGSVSRVDVDLYGAGGRLCVSLKGLTSRARRTHASHDDALLLAQPVWRSVPLALRTGREPQPGAHRIVLVGDLGAGAHTGEALVAALNARWPAGLPRPEVVRIDSEAVAQGGDPIAGSLSLKHCLQECVATPSRESERLLLAIDDASALAHSAHALLKCVAAEYPQRQPKLVSWARPATVDEIADALVGEALAGDSADCVRYASEREVKLWKPLAGDAPAPAHAWRDGGAYLISGGAGHLGLDFARDIAVSVAAPRIFLLGRSDPAMLDERQQQRLCEIRDAGAQVVQYRVDVADADALRDVVVRIEREHGPLHGVLHAAGVIGDGLLVNKTDAEWERVLRPKVLGAANLDRATRHMALDCFVLFSSGSAVFGNAGQSDYAVANAYLGWYAERRQADVDRGAAHGRSLCIHWPLWDGGMADATSDADQLYRATGMRPMRAALGIEAFCRGLVAPCTELIAAAGDRDRLERHLPGADRADAQQDEGTLSAAAVQPRRATDAERVPDTPQADAATRHDAAARLLQRVVAAALKLSADQLRTDQPLDQYGIDSVDMMKATRELEKTFGALPKTLFFQYPTIDELAAYFADRHAGPLTAMVAPITPAASAQAPVQAPAKQEIEAVGARRAAHPGTTTDLPDAAQRDRPGALPSFCDPEVDIAIIGLSGRYPRATDIAAFWDNLAGGVDAVGEIPAQRWDWNAYYRDSDGHRPGAHASKWGGFIDGVDEFDPLFFNISPSEAEIMDPQERLFLQHAWAALEDAGYCRSRLARARRARDTAGPGETGVYVGVMYSEYIQCADNDPERLVGSSYASIANRVSYALDLRGPSLAIDTMCSSSLTCLHLACRELASGDIAMALVGGVNLNLHPNKYHLLSQGRFVSPRGRCHSFGADGDGYVPSEGVGVICVKRFADAERDGDPIYAVIRGSSINHGGKSQGYSVPQPQRQQDVIRRALKHARVDARSVSYIEAHGTGTSLGDPIEIAGLSGVFARDTGDTQFCAIGSVKSNIGHCEAAAGMSALTKVIGQMRAGELFPSLHAQRLNPHIDFAASPFSVVQQRQPWAVSGERRIAGISSFGAGGSNAHIVLQDYPLPAADSDTGEPCLVPLSARTSEQLTLQARALAAYLADCAQAQAGGQPRSAKDWLRPPAGLASIAYTLQTGREPWEARVAFIADSRDELLGLLNRYLDGRPDERRTFAGSRANGNRLLPLLGADQDSHALIDVWFKKRKYTQLLTAWVEGIDLDWEHLYRDDAGATGRRPRRANLPTYPFAKERYWLPSAGADVPQPATPDRASTARLGYRVPAWERLPSAASSEEAGSGRVTDVLLCGWDANAARRLMSQWPAGHCRVAAGGDIADSVDGDFTRSALSLFAELQRLLPDSSGAAVRVQVLVPSGGRGDLLTALEAMLCSLAFEQPAFAGQLIQCDDAPSDDAARGVREQAETAARHLRASLIRCRDGVLSRRVWRDAAVAGAVEPQWRERGVYLITGGGGALGSLLARRLARAMPSVVLILTGRRAQSGRADTPVGTLLDEMRGQGITIEYRAADIADPAACEQLVADIEREHGALHGVFHAAGVTRDGVALCKTPDKLRAVFAPKVAGTVNLDLATRHLPLDFFVLYSSLSGAMGNAGQSDYATANAFMDRYAAYRDALVATGERRGRTVSIGWPWWESEGMAPDAHAARLLREQTGMLPLPADDGMHALTCALAHSGEHLLVVFGDAQRIREAAEAAEHGQPAPARPATGDAIPAPSASGIDERVTDRLREMLGRLCKLSPQRIDPLAQIESYGIDSVRIRHLQQSLGEHYPGIGTAVLYEHTTLASLATHLVAQYPAESRTWAGVHATVATATPAIDATAERTPTPVADARGIGDNGRTNDDGLVAIIGIAGRYPKAANLDEYWRNLVAGVDCIGEIPAERWPLEGFYVGDKDEASRTGRSYSKWGGFIDGFADFDPQFFSIAPRDAYLMDPQERLFLQCAWEALEDAGYSREALARHRDRAGVFVGATKTGFELYGPEFWRQDKAFLPRTSFGSIANRVSYCLDLAGPSLAIDTMCSSSLVSIHEACEYLRRGGCDIAIAGGVNLYLHPANYVSLCSGHMLSGAGRCRSFGAGADGFVPGEGVGAVILKPLAHARRDGDTIHAVIRASGINHSGKTHGYMVPSPASQQALIRQTLAKADCDAASISYLEAHGTGTALGDPIEFRGLVQAFGGERGDGAQCALGSVKSNIGHLEAAAGIAALTKVVLQLRHRTLVPTLHARELNPEIALAGSGFYLSDTLRDWTAQSGTDTPLRSGISSFGAGGVNAHLIVEQYRDADAALDTSAGSQETPAMFVLSARNADRLDAYLDRIIDFLAKGGGPLAELCCVLQTGRTAMPERCAFVCRSTSELLDALRAHRRGEHVDGFHRGRITGVPAAGEPEAPLAPGDLDACVGAWVRGAALNWRALRAPPHGARPARAIAVPTYPFKRQRFWLDTLPPALALDARDGAATSAIADGGAMGPTSPRNSVSVGDAREATGSGAIRLPAPRAFVASRRHTVAMPITLAAPAARANARLSAASESAPATRLPAAEPPRASYPGEPLVPLRDSAHPTRVHVALPAGCDAMRLVTQLTALFEQPAGGDPIDVVVLHGPPDGLRQSLDGVSDGAATRLVDAIGRSSSVVLAAFHGDAIELGWVIGAASDLLIVDIDGRYGCPSAPRRAIDGALRARFGARSGAAAMLSGEVRTGAAWQAENLGILALPAHAIAAQALTTTEALVGGGGRAGGLLKAHWRTTFLGEDGALGNVSSWPLLADRAHAPDVATVGPDATDLGSPVPLPHPCVELTFNALGVATARLNQVASKNAFTPELVAAMEAVVAWAGATPACKVLILTGYGHYFVTGGTLQGLKAIQQGNAKFTDARLYELPLACPVPVIAAMQGHAIGAGWSMGMMCDAVLFAEESVYHSPYLSYGFTPGAGSTLVFPMRLGLDLGREILLGAQPYKGRELRERLPGLSVVPRGEVLALAHRIATRWATSQTREELIRAKQLRLAPLVQGLPETIQKELAMHEKTFYHNPAVAALIDRSFGLGAARTGDAPGANAAAARARSLETLLKSTLAAEIQLAVEELDDQASFVDLGLDSVTAVTWTRTICRALSVELSPAHVYEYPSVARLLAYLLDITSGGLVQHPVPADARAESPVLPVPTPAPAERTIADIVMQTLAAELQLDAQDIDAQASFVDLGLDSVTAVTWARKLHEHLSVELSPTQLYQYPNVATLSAYLGSAGASLRVAQPAATNVASALPPASVTLHGSKPGEPAVGVSAVVPASREATLSSAATTSVPAPAPARSPGEPESRKRVDIAIIGMAGRFPGATDLDAFWRNLVEGRDSIVEVPAHRWSLDGYYDPNPQAKGKTYSRWIGLLDDADAFDAEFFGISPREAEHMDPQQRVFMENCWHAIEHAGYNPFSLATKHTGVFVGCATGDYADLGERNEAGAQSFMGGASSILSARMPYFLNLDGPCLAIDTACSSALVAVNEACNSLLLGNCDLAIAGGVCVMAGPTLHILSSKAGMLSPTGRCRTFDDAADGFVPGEGVGTVLLRRLDDAIAAGDTIHGVIRGWGINQDGRTNGITAPNPDAQRRLAAGVYRRFGIDPKRITMAEAHGTGTKLGDPIEVRALTEAFREFDAGTGYCALGSVKSNIGHLALAAGIAGLMKVLLSLRHRTIPPTLHCENVNEHIDLARSPFHVPRVAQAWRTLDDESRMACVSSFGFSGTNAHMVVEEAHAEDRRASSDDGARDRLVVLSARNPESLRASAARLRDALAAGIAIDDPPHLTDVAYTLQTGRAAFRHRLAIVAPSVAALIERLDAWLTRGADAGVGIHDGTAPASHAAERSASVAQALADGDAREAASLWVKGGDIGGDTRAFDGLSPRRIALPGYVFAKQRHWIGGATPAAAPHVDAPAAARHADAPAAGRSRKRIAVVGAGPAGLVMAKSLLEEGHQPDVFDRQADLGGVWLLHTQNKRAGAYRKTRFQTSKHTSAFSDFDGASTDGHFHGVADMHRYLRDYAEHFGVSKHIRYRTEVSRIEPHGEQWRVTTLRDGETRAEVYDGVALCQGLYWKPWRPAFDGLDKFRGQILHSAEYIDEACLKGKRVLVVGNGISGMDIAEEATKSASQVIWTMRKPKFIMPRMTGFVPNDFQSPASLLATVDPGQMLERLRYSMPEYFRQYQDSGLLPDLEDFRKQPLVQINDGVVPLVASGRVEAVVDEIGEFDASGCRFRHSGRRVDVDVVVFCTGYTMDEQLDCLPGVSMRSDFAMGIFHRDRPSLVSTSCPLPVAYSGTFFFPEMAARWYSRMMSGNTELARSERDYRFDRRHAAINGPIANVMFGLRLGLLPDPAREFRAFWELVNLPSFPPIYRLRGEHADPNAAARLKALNRRNLTSAKSSAALDTVRYRMLAGLGDAALRDLVARGEIDEDDYRNAGRHVADAITLDWKLQYILRTDVAEPAQPERVPQLPDRELRPGSPEWNSYRTLLDRLKAGELDMQGVLSALAEQGALT</sequence>
<keyword evidence="5" id="KW-0596">Phosphopantetheine</keyword>
<dbReference type="InterPro" id="IPR018376">
    <property type="entry name" value="Enoyl-CoA_hyd/isom_CS"/>
</dbReference>
<dbReference type="SUPFAM" id="SSF47336">
    <property type="entry name" value="ACP-like"/>
    <property type="match status" value="4"/>
</dbReference>
<evidence type="ECO:0000256" key="12">
    <source>
        <dbReference type="ARBA" id="ARBA00023002"/>
    </source>
</evidence>
<dbReference type="PANTHER" id="PTHR43775:SF37">
    <property type="entry name" value="SI:DKEY-61P9.11"/>
    <property type="match status" value="1"/>
</dbReference>
<feature type="region of interest" description="N-terminal hotdog fold" evidence="15">
    <location>
        <begin position="45"/>
        <end position="193"/>
    </location>
</feature>
<name>A0A823AAK5_9XANT</name>
<gene>
    <name evidence="21" type="primary">sxcF</name>
</gene>
<dbReference type="SUPFAM" id="SSF53901">
    <property type="entry name" value="Thiolase-like"/>
    <property type="match status" value="3"/>
</dbReference>
<evidence type="ECO:0000256" key="3">
    <source>
        <dbReference type="ARBA" id="ARBA00005194"/>
    </source>
</evidence>
<dbReference type="Gene3D" id="1.10.1240.100">
    <property type="match status" value="3"/>
</dbReference>
<dbReference type="InterPro" id="IPR029045">
    <property type="entry name" value="ClpP/crotonase-like_dom_sf"/>
</dbReference>
<dbReference type="InterPro" id="IPR006162">
    <property type="entry name" value="Ppantetheine_attach_site"/>
</dbReference>
<dbReference type="InterPro" id="IPR000960">
    <property type="entry name" value="Flavin_mOase"/>
</dbReference>
<organism evidence="21">
    <name type="scientific">Xanthomonas cannabis pv. cannabis</name>
    <dbReference type="NCBI Taxonomy" id="1885894"/>
    <lineage>
        <taxon>Bacteria</taxon>
        <taxon>Pseudomonadati</taxon>
        <taxon>Pseudomonadota</taxon>
        <taxon>Gammaproteobacteria</taxon>
        <taxon>Lysobacterales</taxon>
        <taxon>Lysobacteraceae</taxon>
        <taxon>Xanthomonas</taxon>
    </lineage>
</organism>
<feature type="region of interest" description="Disordered" evidence="17">
    <location>
        <begin position="2041"/>
        <end position="2068"/>
    </location>
</feature>
<dbReference type="InterPro" id="IPR036291">
    <property type="entry name" value="NAD(P)-bd_dom_sf"/>
</dbReference>
<dbReference type="InterPro" id="IPR014031">
    <property type="entry name" value="Ketoacyl_synth_C"/>
</dbReference>
<keyword evidence="10" id="KW-0677">Repeat</keyword>
<dbReference type="GO" id="GO:0003857">
    <property type="term" value="F:(3S)-3-hydroxyacyl-CoA dehydrogenase (NAD+) activity"/>
    <property type="evidence" value="ECO:0007669"/>
    <property type="project" value="UniProtKB-EC"/>
</dbReference>
<dbReference type="Gene3D" id="3.50.50.60">
    <property type="entry name" value="FAD/NAD(P)-binding domain"/>
    <property type="match status" value="1"/>
</dbReference>
<accession>A0A823AAK5</accession>
<evidence type="ECO:0000313" key="21">
    <source>
        <dbReference type="EMBL" id="DAD54487.1"/>
    </source>
</evidence>
<comment type="similarity">
    <text evidence="16">Belongs to the enoyl-CoA hydratase/isomerase family.</text>
</comment>
<keyword evidence="11" id="KW-0274">FAD</keyword>
<dbReference type="Pfam" id="PF21089">
    <property type="entry name" value="PKS_DH_N"/>
    <property type="match status" value="1"/>
</dbReference>
<dbReference type="Pfam" id="PF02801">
    <property type="entry name" value="Ketoacyl-synt_C"/>
    <property type="match status" value="3"/>
</dbReference>
<dbReference type="Gene3D" id="3.10.129.110">
    <property type="entry name" value="Polyketide synthase dehydratase"/>
    <property type="match status" value="1"/>
</dbReference>
<evidence type="ECO:0000256" key="5">
    <source>
        <dbReference type="ARBA" id="ARBA00022450"/>
    </source>
</evidence>
<keyword evidence="6" id="KW-0963">Cytoplasm</keyword>
<dbReference type="InterPro" id="IPR036188">
    <property type="entry name" value="FAD/NAD-bd_sf"/>
</dbReference>
<dbReference type="CDD" id="cd08953">
    <property type="entry name" value="KR_2_SDR_x"/>
    <property type="match status" value="2"/>
</dbReference>
<dbReference type="SMART" id="SM00826">
    <property type="entry name" value="PKS_DH"/>
    <property type="match status" value="1"/>
</dbReference>
<dbReference type="InterPro" id="IPR049552">
    <property type="entry name" value="PKS_DH_N"/>
</dbReference>
<dbReference type="Gene3D" id="3.40.47.10">
    <property type="match status" value="3"/>
</dbReference>
<dbReference type="Pfam" id="PF00378">
    <property type="entry name" value="ECH_1"/>
    <property type="match status" value="1"/>
</dbReference>
<feature type="region of interest" description="Disordered" evidence="17">
    <location>
        <begin position="2865"/>
        <end position="2884"/>
    </location>
</feature>
<dbReference type="GO" id="GO:0050660">
    <property type="term" value="F:flavin adenine dinucleotide binding"/>
    <property type="evidence" value="ECO:0007669"/>
    <property type="project" value="InterPro"/>
</dbReference>
<dbReference type="SUPFAM" id="SSF52096">
    <property type="entry name" value="ClpP/crotonase"/>
    <property type="match status" value="1"/>
</dbReference>
<protein>
    <submittedName>
        <fullName evidence="21">Trans-acyltransferase polyketide synthase</fullName>
    </submittedName>
</protein>
<proteinExistence type="inferred from homology"/>
<evidence type="ECO:0000256" key="1">
    <source>
        <dbReference type="ARBA" id="ARBA00004496"/>
    </source>
</evidence>
<dbReference type="PROSITE" id="PS52004">
    <property type="entry name" value="KS3_2"/>
    <property type="match status" value="3"/>
</dbReference>
<dbReference type="InterPro" id="IPR049900">
    <property type="entry name" value="PKS_mFAS_DH"/>
</dbReference>
<dbReference type="Pfam" id="PF14765">
    <property type="entry name" value="PS-DH"/>
    <property type="match status" value="1"/>
</dbReference>
<dbReference type="GO" id="GO:0005886">
    <property type="term" value="C:plasma membrane"/>
    <property type="evidence" value="ECO:0007669"/>
    <property type="project" value="TreeGrafter"/>
</dbReference>
<feature type="compositionally biased region" description="Low complexity" evidence="17">
    <location>
        <begin position="3620"/>
        <end position="3637"/>
    </location>
</feature>
<evidence type="ECO:0000256" key="7">
    <source>
        <dbReference type="ARBA" id="ARBA00022553"/>
    </source>
</evidence>
<dbReference type="SUPFAM" id="SSF51905">
    <property type="entry name" value="FAD/NAD(P)-binding domain"/>
    <property type="match status" value="2"/>
</dbReference>
<dbReference type="PANTHER" id="PTHR43775">
    <property type="entry name" value="FATTY ACID SYNTHASE"/>
    <property type="match status" value="1"/>
</dbReference>
<dbReference type="PROSITE" id="PS52019">
    <property type="entry name" value="PKS_MFAS_DH"/>
    <property type="match status" value="1"/>
</dbReference>
<feature type="domain" description="Carrier" evidence="18">
    <location>
        <begin position="3495"/>
        <end position="3572"/>
    </location>
</feature>
<dbReference type="InterPro" id="IPR013968">
    <property type="entry name" value="PKS_KR"/>
</dbReference>
<dbReference type="InterPro" id="IPR020841">
    <property type="entry name" value="PKS_Beta-ketoAc_synthase_dom"/>
</dbReference>
<evidence type="ECO:0000256" key="14">
    <source>
        <dbReference type="ARBA" id="ARBA00054155"/>
    </source>
</evidence>
<dbReference type="InterPro" id="IPR016039">
    <property type="entry name" value="Thiolase-like"/>
</dbReference>
<dbReference type="Gene3D" id="3.90.226.10">
    <property type="entry name" value="2-enoyl-CoA Hydratase, Chain A, domain 1"/>
    <property type="match status" value="1"/>
</dbReference>
<feature type="domain" description="Ketosynthase family 3 (KS3)" evidence="19">
    <location>
        <begin position="3645"/>
        <end position="4068"/>
    </location>
</feature>
<dbReference type="Pfam" id="PF00109">
    <property type="entry name" value="ketoacyl-synt"/>
    <property type="match status" value="3"/>
</dbReference>
<dbReference type="PRINTS" id="PR00370">
    <property type="entry name" value="FMOXYGENASE"/>
</dbReference>
<dbReference type="GO" id="GO:0071770">
    <property type="term" value="P:DIM/DIP cell wall layer assembly"/>
    <property type="evidence" value="ECO:0007669"/>
    <property type="project" value="TreeGrafter"/>
</dbReference>
<comment type="pathway">
    <text evidence="2">Antibiotic biosynthesis.</text>
</comment>
<dbReference type="InterPro" id="IPR057326">
    <property type="entry name" value="KR_dom"/>
</dbReference>
<feature type="active site" description="Proton donor; for dehydratase activity" evidence="15">
    <location>
        <position position="269"/>
    </location>
</feature>
<dbReference type="InterPro" id="IPR049551">
    <property type="entry name" value="PKS_DH_C"/>
</dbReference>
<evidence type="ECO:0000256" key="4">
    <source>
        <dbReference type="ARBA" id="ARBA00006484"/>
    </source>
</evidence>
<keyword evidence="7" id="KW-0597">Phosphoprotein</keyword>
<dbReference type="CDD" id="cd06558">
    <property type="entry name" value="crotonase-like"/>
    <property type="match status" value="1"/>
</dbReference>
<dbReference type="Pfam" id="PF00743">
    <property type="entry name" value="FMO-like"/>
    <property type="match status" value="1"/>
</dbReference>
<dbReference type="InterPro" id="IPR054514">
    <property type="entry name" value="RhiE-like_linker"/>
</dbReference>
<dbReference type="InterPro" id="IPR036736">
    <property type="entry name" value="ACP-like_sf"/>
</dbReference>
<evidence type="ECO:0000259" key="20">
    <source>
        <dbReference type="PROSITE" id="PS52019"/>
    </source>
</evidence>
<dbReference type="FunFam" id="3.40.47.10:FF:000019">
    <property type="entry name" value="Polyketide synthase type I"/>
    <property type="match status" value="3"/>
</dbReference>
<feature type="region of interest" description="Disordered" evidence="17">
    <location>
        <begin position="2802"/>
        <end position="2823"/>
    </location>
</feature>
<dbReference type="CDD" id="cd00833">
    <property type="entry name" value="PKS"/>
    <property type="match status" value="3"/>
</dbReference>